<evidence type="ECO:0000256" key="4">
    <source>
        <dbReference type="ARBA" id="ARBA00022692"/>
    </source>
</evidence>
<feature type="transmembrane region" description="Helical" evidence="7">
    <location>
        <begin position="6"/>
        <end position="26"/>
    </location>
</feature>
<evidence type="ECO:0000313" key="9">
    <source>
        <dbReference type="EMBL" id="MEO9179136.1"/>
    </source>
</evidence>
<gene>
    <name evidence="9" type="ORF">CYJ21_009305</name>
    <name evidence="8" type="ORF">KHZ90_07825</name>
    <name evidence="10" type="ORF">RDV51_06690</name>
</gene>
<evidence type="ECO:0000256" key="3">
    <source>
        <dbReference type="ARBA" id="ARBA00022448"/>
    </source>
</evidence>
<protein>
    <submittedName>
        <fullName evidence="8">ABC transporter permease</fullName>
    </submittedName>
</protein>
<evidence type="ECO:0000256" key="5">
    <source>
        <dbReference type="ARBA" id="ARBA00022989"/>
    </source>
</evidence>
<dbReference type="EMBL" id="PKMC02000011">
    <property type="protein sequence ID" value="MEO9179136.1"/>
    <property type="molecule type" value="Genomic_DNA"/>
</dbReference>
<keyword evidence="6 7" id="KW-0472">Membrane</keyword>
<comment type="subcellular location">
    <subcellularLocation>
        <location evidence="1">Membrane</location>
        <topology evidence="1">Multi-pass membrane protein</topology>
    </subcellularLocation>
</comment>
<dbReference type="PANTHER" id="PTHR30188">
    <property type="entry name" value="ABC TRANSPORTER PERMEASE PROTEIN-RELATED"/>
    <property type="match status" value="1"/>
</dbReference>
<sequence>MSWLESIGRVVINGLSQMGSATLLVWQTIKQLKMINLWHVFQQMAHLGVDSLPIISLTLLFAGAVMTLQITDVLITYGAQSTVGGLMAVAMGRELGPILVGVVLAGRVGAAITAEIGTMKVTEQIDALRVMAVDPVGYLVVPRVVACMIMVPILAFYGVVIGIAGGYFVATVIKGLAPSTYLDSIQMFSTISDFTLGLIKSSVFGAVIALVGAYKGMETKMGAEAVGFSTTSSVVTSIILVFVLNYFLSTLLF</sequence>
<evidence type="ECO:0000313" key="11">
    <source>
        <dbReference type="Proteomes" id="UP000234197"/>
    </source>
</evidence>
<feature type="transmembrane region" description="Helical" evidence="7">
    <location>
        <begin position="226"/>
        <end position="248"/>
    </location>
</feature>
<organism evidence="8 12">
    <name type="scientific">Veillonella parvula</name>
    <name type="common">Staphylococcus parvulus</name>
    <dbReference type="NCBI Taxonomy" id="29466"/>
    <lineage>
        <taxon>Bacteria</taxon>
        <taxon>Bacillati</taxon>
        <taxon>Bacillota</taxon>
        <taxon>Negativicutes</taxon>
        <taxon>Veillonellales</taxon>
        <taxon>Veillonellaceae</taxon>
        <taxon>Veillonella</taxon>
    </lineage>
</organism>
<dbReference type="AlphaFoldDB" id="A0A2I1TEG1"/>
<dbReference type="Proteomes" id="UP000234197">
    <property type="component" value="Unassembled WGS sequence"/>
</dbReference>
<evidence type="ECO:0000313" key="12">
    <source>
        <dbReference type="Proteomes" id="UP000778864"/>
    </source>
</evidence>
<evidence type="ECO:0000256" key="1">
    <source>
        <dbReference type="ARBA" id="ARBA00004141"/>
    </source>
</evidence>
<keyword evidence="11" id="KW-1185">Reference proteome</keyword>
<dbReference type="NCBIfam" id="TIGR00056">
    <property type="entry name" value="MlaE family lipid ABC transporter permease subunit"/>
    <property type="match status" value="1"/>
</dbReference>
<dbReference type="InterPro" id="IPR003453">
    <property type="entry name" value="ABC_MlaE_roteobac"/>
</dbReference>
<feature type="transmembrane region" description="Helical" evidence="7">
    <location>
        <begin position="74"/>
        <end position="91"/>
    </location>
</feature>
<evidence type="ECO:0000256" key="7">
    <source>
        <dbReference type="RuleBase" id="RU362044"/>
    </source>
</evidence>
<reference evidence="9 11" key="5">
    <citation type="submission" date="2024-04" db="EMBL/GenBank/DDBJ databases">
        <title>Na.</title>
        <authorList>
            <person name="Choi B."/>
        </authorList>
    </citation>
    <scope>NUCLEOTIDE SEQUENCE [LARGE SCALE GENOMIC DNA]</scope>
    <source>
        <strain evidence="9 11">UMB0138</strain>
    </source>
</reference>
<proteinExistence type="inferred from homology"/>
<evidence type="ECO:0000256" key="2">
    <source>
        <dbReference type="ARBA" id="ARBA00007556"/>
    </source>
</evidence>
<reference evidence="10" key="4">
    <citation type="submission" date="2023-08" db="EMBL/GenBank/DDBJ databases">
        <title>Veillonella_parvula_DSM 2007_complete_genome_hifiasm_Zymo_Research_D6332.</title>
        <authorList>
            <person name="Damerum A."/>
        </authorList>
    </citation>
    <scope>NUCLEOTIDE SEQUENCE</scope>
    <source>
        <strain evidence="10">DSM 2007</strain>
    </source>
</reference>
<dbReference type="EMBL" id="CP133463">
    <property type="protein sequence ID" value="WMS19135.1"/>
    <property type="molecule type" value="Genomic_DNA"/>
</dbReference>
<dbReference type="Pfam" id="PF02405">
    <property type="entry name" value="MlaE"/>
    <property type="match status" value="1"/>
</dbReference>
<feature type="transmembrane region" description="Helical" evidence="7">
    <location>
        <begin position="140"/>
        <end position="173"/>
    </location>
</feature>
<reference evidence="11" key="1">
    <citation type="submission" date="2017-12" db="EMBL/GenBank/DDBJ databases">
        <title>Phylogenetic diversity of female urinary microbiome.</title>
        <authorList>
            <person name="Thomas-White K."/>
            <person name="Wolfe A.J."/>
        </authorList>
    </citation>
    <scope>NUCLEOTIDE SEQUENCE [LARGE SCALE GENOMIC DNA]</scope>
    <source>
        <strain evidence="11">UMB0138</strain>
    </source>
</reference>
<evidence type="ECO:0000313" key="8">
    <source>
        <dbReference type="EMBL" id="MBS4893667.1"/>
    </source>
</evidence>
<feature type="transmembrane region" description="Helical" evidence="7">
    <location>
        <begin position="194"/>
        <end position="214"/>
    </location>
</feature>
<keyword evidence="5 7" id="KW-1133">Transmembrane helix</keyword>
<keyword evidence="4 7" id="KW-0812">Transmembrane</keyword>
<dbReference type="EMBL" id="JAGZMU010000004">
    <property type="protein sequence ID" value="MBS4893667.1"/>
    <property type="molecule type" value="Genomic_DNA"/>
</dbReference>
<reference evidence="8" key="3">
    <citation type="submission" date="2021-02" db="EMBL/GenBank/DDBJ databases">
        <title>Infant gut strain persistence is associated with maternal origin, phylogeny, and functional potential including surface adhesion and iron acquisition.</title>
        <authorList>
            <person name="Lou Y.C."/>
        </authorList>
    </citation>
    <scope>NUCLEOTIDE SEQUENCE</scope>
    <source>
        <strain evidence="8">L3_108_031G1_dasL3_108_031G1_concoct_20</strain>
    </source>
</reference>
<name>A0A2I1TEG1_VEIPA</name>
<evidence type="ECO:0000313" key="10">
    <source>
        <dbReference type="EMBL" id="WMS19135.1"/>
    </source>
</evidence>
<accession>A0A2I1TEG1</accession>
<dbReference type="PANTHER" id="PTHR30188:SF4">
    <property type="entry name" value="PROTEIN TRIGALACTOSYLDIACYLGLYCEROL 1, CHLOROPLASTIC"/>
    <property type="match status" value="1"/>
</dbReference>
<feature type="transmembrane region" description="Helical" evidence="7">
    <location>
        <begin position="47"/>
        <end position="68"/>
    </location>
</feature>
<keyword evidence="3" id="KW-0813">Transport</keyword>
<comment type="similarity">
    <text evidence="2 7">Belongs to the MlaE permease family.</text>
</comment>
<dbReference type="OMA" id="VFQGYDC"/>
<reference evidence="9" key="2">
    <citation type="submission" date="2017-12" db="EMBL/GenBank/DDBJ databases">
        <authorList>
            <person name="Thomas-White K."/>
            <person name="Wolfe A.J."/>
        </authorList>
    </citation>
    <scope>NUCLEOTIDE SEQUENCE</scope>
    <source>
        <strain evidence="9">UMB0138</strain>
    </source>
</reference>
<dbReference type="GO" id="GO:0005548">
    <property type="term" value="F:phospholipid transporter activity"/>
    <property type="evidence" value="ECO:0007669"/>
    <property type="project" value="TreeGrafter"/>
</dbReference>
<dbReference type="RefSeq" id="WP_004695453.1">
    <property type="nucleotide sequence ID" value="NZ_AP031417.1"/>
</dbReference>
<dbReference type="Proteomes" id="UP000778864">
    <property type="component" value="Unassembled WGS sequence"/>
</dbReference>
<dbReference type="InterPro" id="IPR030802">
    <property type="entry name" value="Permease_MalE"/>
</dbReference>
<feature type="transmembrane region" description="Helical" evidence="7">
    <location>
        <begin position="98"/>
        <end position="120"/>
    </location>
</feature>
<dbReference type="GO" id="GO:0043190">
    <property type="term" value="C:ATP-binding cassette (ABC) transporter complex"/>
    <property type="evidence" value="ECO:0007669"/>
    <property type="project" value="InterPro"/>
</dbReference>
<dbReference type="GeneID" id="69653069"/>
<dbReference type="Proteomes" id="UP001228955">
    <property type="component" value="Chromosome"/>
</dbReference>
<evidence type="ECO:0000256" key="6">
    <source>
        <dbReference type="ARBA" id="ARBA00023136"/>
    </source>
</evidence>